<dbReference type="Proteomes" id="UP000028761">
    <property type="component" value="Chromosome 6"/>
</dbReference>
<organism evidence="1 2">
    <name type="scientific">Papio anubis</name>
    <name type="common">Olive baboon</name>
    <dbReference type="NCBI Taxonomy" id="9555"/>
    <lineage>
        <taxon>Eukaryota</taxon>
        <taxon>Metazoa</taxon>
        <taxon>Chordata</taxon>
        <taxon>Craniata</taxon>
        <taxon>Vertebrata</taxon>
        <taxon>Euteleostomi</taxon>
        <taxon>Mammalia</taxon>
        <taxon>Eutheria</taxon>
        <taxon>Euarchontoglires</taxon>
        <taxon>Primates</taxon>
        <taxon>Haplorrhini</taxon>
        <taxon>Catarrhini</taxon>
        <taxon>Cercopithecidae</taxon>
        <taxon>Cercopithecinae</taxon>
        <taxon>Papio</taxon>
    </lineage>
</organism>
<dbReference type="PRINTS" id="PR02045">
    <property type="entry name" value="F138DOMAIN"/>
</dbReference>
<protein>
    <submittedName>
        <fullName evidence="1">Uncharacterized protein</fullName>
    </submittedName>
</protein>
<dbReference type="PANTHER" id="PTHR12138:SF152">
    <property type="entry name" value="C2H2-TYPE DOMAIN-CONTAINING PROTEIN"/>
    <property type="match status" value="1"/>
</dbReference>
<proteinExistence type="predicted"/>
<dbReference type="AlphaFoldDB" id="A0A8I5N5M6"/>
<evidence type="ECO:0000313" key="1">
    <source>
        <dbReference type="Ensembl" id="ENSPANP00000051297.1"/>
    </source>
</evidence>
<dbReference type="Ensembl" id="ENSPANT00000069761.1">
    <property type="protein sequence ID" value="ENSPANP00000051297.1"/>
    <property type="gene ID" value="ENSPANG00000050880.1"/>
</dbReference>
<reference evidence="1 2" key="1">
    <citation type="submission" date="2012-03" db="EMBL/GenBank/DDBJ databases">
        <title>Whole Genome Assembly of Papio anubis.</title>
        <authorList>
            <person name="Liu Y.L."/>
            <person name="Abraham K.A."/>
            <person name="Akbar H.A."/>
            <person name="Ali S.A."/>
            <person name="Anosike U.A."/>
            <person name="Aqrawi P.A."/>
            <person name="Arias F.A."/>
            <person name="Attaway T.A."/>
            <person name="Awwad R.A."/>
            <person name="Babu C.B."/>
            <person name="Bandaranaike D.B."/>
            <person name="Battles P.B."/>
            <person name="Bell A.B."/>
            <person name="Beltran B.B."/>
            <person name="Berhane-Mersha D.B."/>
            <person name="Bess C.B."/>
            <person name="Bickham C.B."/>
            <person name="Bolden T.B."/>
            <person name="Carter K.C."/>
            <person name="Chau D.C."/>
            <person name="Chavez A.C."/>
            <person name="Clerc-Blankenburg K.C."/>
            <person name="Coyle M.C."/>
            <person name="Dao M.D."/>
            <person name="Davila M.L.D."/>
            <person name="Davy-Carroll L.D."/>
            <person name="Denson S.D."/>
            <person name="Dinh H.D."/>
            <person name="Fernandez S.F."/>
            <person name="Fernando P.F."/>
            <person name="Forbes L.F."/>
            <person name="Francis C.F."/>
            <person name="Francisco L.F."/>
            <person name="Fu Q.F."/>
            <person name="Garcia-Iii R.G."/>
            <person name="Garrett T.G."/>
            <person name="Gross S.G."/>
            <person name="Gubbala S.G."/>
            <person name="Hirani K.H."/>
            <person name="Hogues M.H."/>
            <person name="Hollins B.H."/>
            <person name="Jackson L.J."/>
            <person name="Javaid M.J."/>
            <person name="Jhangiani S.J."/>
            <person name="Johnson A.J."/>
            <person name="Johnson B.J."/>
            <person name="Jones J.J."/>
            <person name="Joshi V.J."/>
            <person name="Kalu J.K."/>
            <person name="Khan N.K."/>
            <person name="Korchina V.K."/>
            <person name="Kovar C.K."/>
            <person name="Lago L.L."/>
            <person name="Lara F.L."/>
            <person name="Le T.-K.L."/>
            <person name="Lee S.L."/>
            <person name="Legall-Iii F.L."/>
            <person name="Lemon S.L."/>
            <person name="Liu J.L."/>
            <person name="Liu Y.-S.L."/>
            <person name="Liyanage D.L."/>
            <person name="Lopez J.L."/>
            <person name="Lorensuhewa L.L."/>
            <person name="Mata R.M."/>
            <person name="Mathew T.M."/>
            <person name="Mercado C.M."/>
            <person name="Mercado I.M."/>
            <person name="Morales K.M."/>
            <person name="Morgan M.M."/>
            <person name="Munidasa M.M."/>
            <person name="Ngo D.N."/>
            <person name="Nguyen L.N."/>
            <person name="Nguyen T.N."/>
            <person name="Nguyen N.N."/>
            <person name="Obregon M.O."/>
            <person name="Okwuonu G.O."/>
            <person name="Ongeri F.O."/>
            <person name="Onwere C.O."/>
            <person name="Osifeso I.O."/>
            <person name="Parra A.P."/>
            <person name="Patil S.P."/>
            <person name="Perez A.P."/>
            <person name="Perez Y.P."/>
            <person name="Pham C.P."/>
            <person name="Pu L.-L.P."/>
            <person name="Puazo M.P."/>
            <person name="Quiroz J.Q."/>
            <person name="Rouhana J.R."/>
            <person name="Ruiz M.R."/>
            <person name="Ruiz S.-J.R."/>
            <person name="Saada N.S."/>
            <person name="Santibanez J.S."/>
            <person name="Scheel M.S."/>
            <person name="Schneider B.S."/>
            <person name="Simmons D.S."/>
            <person name="Sisson I.S."/>
            <person name="Tang L.-Y.T."/>
            <person name="Thornton R.T."/>
            <person name="Tisius J.T."/>
            <person name="Toledanes G.T."/>
            <person name="Trejos Z.T."/>
            <person name="Usmani K.U."/>
            <person name="Varghese R.V."/>
            <person name="Vattathil S.V."/>
            <person name="Vee V.V."/>
            <person name="Walker D.W."/>
            <person name="Weissenberger G.W."/>
            <person name="White C.W."/>
            <person name="Williams A.W."/>
            <person name="Woodworth J.W."/>
            <person name="Wright R.W."/>
            <person name="Zhu Y.Z."/>
            <person name="Han Y.H."/>
            <person name="Newsham I.N."/>
            <person name="Nazareth L.N."/>
            <person name="Worley K.W."/>
            <person name="Muzny D.M."/>
            <person name="Rogers J.R."/>
            <person name="Gibbs R.G."/>
        </authorList>
    </citation>
    <scope>NUCLEOTIDE SEQUENCE [LARGE SCALE GENOMIC DNA]</scope>
</reference>
<sequence length="97" mass="10243">NLTSSGSLPCKASPRAYAEITFFFLEIESCSIARLECSGPVLAHCNLHLPGSSDSPASASQIGGITGTCYHAQLIFVFLVEMGFHHVGQDGLDILTS</sequence>
<reference evidence="1" key="3">
    <citation type="submission" date="2025-09" db="UniProtKB">
        <authorList>
            <consortium name="Ensembl"/>
        </authorList>
    </citation>
    <scope>IDENTIFICATION</scope>
</reference>
<accession>A0A8I5N5M6</accession>
<evidence type="ECO:0000313" key="2">
    <source>
        <dbReference type="Proteomes" id="UP000028761"/>
    </source>
</evidence>
<dbReference type="GeneTree" id="ENSGT01120000271815"/>
<keyword evidence="2" id="KW-1185">Reference proteome</keyword>
<name>A0A8I5N5M6_PAPAN</name>
<dbReference type="PANTHER" id="PTHR12138">
    <property type="entry name" value="PRIMATE-EXPANDED PROTEIN FAMILY"/>
    <property type="match status" value="1"/>
</dbReference>
<reference evidence="1" key="2">
    <citation type="submission" date="2025-08" db="UniProtKB">
        <authorList>
            <consortium name="Ensembl"/>
        </authorList>
    </citation>
    <scope>IDENTIFICATION</scope>
</reference>